<dbReference type="InterPro" id="IPR018303">
    <property type="entry name" value="ATPase_P-typ_P_site"/>
</dbReference>
<dbReference type="InterPro" id="IPR023214">
    <property type="entry name" value="HAD_sf"/>
</dbReference>
<protein>
    <submittedName>
        <fullName evidence="11">Heavy metal translocating P-type ATPase</fullName>
    </submittedName>
</protein>
<feature type="transmembrane region" description="Helical" evidence="8">
    <location>
        <begin position="112"/>
        <end position="128"/>
    </location>
</feature>
<dbReference type="InterPro" id="IPR023298">
    <property type="entry name" value="ATPase_P-typ_TM_dom_sf"/>
</dbReference>
<dbReference type="InterPro" id="IPR036412">
    <property type="entry name" value="HAD-like_sf"/>
</dbReference>
<dbReference type="InterPro" id="IPR023299">
    <property type="entry name" value="ATPase_P-typ_cyto_dom_N"/>
</dbReference>
<dbReference type="Pfam" id="PF00122">
    <property type="entry name" value="E1-E2_ATPase"/>
    <property type="match status" value="1"/>
</dbReference>
<dbReference type="HOGENOM" id="CLU_443567_0_0_1"/>
<gene>
    <name evidence="11" type="ORF">SLOPH_2606</name>
</gene>
<dbReference type="VEuPathDB" id="MicrosporidiaDB:SLOPH_2606"/>
<comment type="caution">
    <text evidence="11">The sequence shown here is derived from an EMBL/GenBank/DDBJ whole genome shotgun (WGS) entry which is preliminary data.</text>
</comment>
<dbReference type="GO" id="GO:0055070">
    <property type="term" value="P:copper ion homeostasis"/>
    <property type="evidence" value="ECO:0007669"/>
    <property type="project" value="TreeGrafter"/>
</dbReference>
<evidence type="ECO:0000256" key="1">
    <source>
        <dbReference type="ARBA" id="ARBA00004127"/>
    </source>
</evidence>
<evidence type="ECO:0000313" key="12">
    <source>
        <dbReference type="Proteomes" id="UP000014978"/>
    </source>
</evidence>
<dbReference type="PANTHER" id="PTHR43520:SF8">
    <property type="entry name" value="P-TYPE CU(+) TRANSPORTER"/>
    <property type="match status" value="1"/>
</dbReference>
<feature type="transmembrane region" description="Helical" evidence="8">
    <location>
        <begin position="355"/>
        <end position="378"/>
    </location>
</feature>
<dbReference type="STRING" id="1358809.S7W8G3"/>
<dbReference type="InterPro" id="IPR006121">
    <property type="entry name" value="HMA_dom"/>
</dbReference>
<dbReference type="NCBIfam" id="TIGR01494">
    <property type="entry name" value="ATPase_P-type"/>
    <property type="match status" value="1"/>
</dbReference>
<evidence type="ECO:0000256" key="5">
    <source>
        <dbReference type="ARBA" id="ARBA00022967"/>
    </source>
</evidence>
<evidence type="ECO:0000256" key="4">
    <source>
        <dbReference type="ARBA" id="ARBA00022723"/>
    </source>
</evidence>
<dbReference type="GO" id="GO:0043682">
    <property type="term" value="F:P-type divalent copper transporter activity"/>
    <property type="evidence" value="ECO:0007669"/>
    <property type="project" value="TreeGrafter"/>
</dbReference>
<organism evidence="11 12">
    <name type="scientific">Spraguea lophii (strain 42_110)</name>
    <name type="common">Microsporidian parasite</name>
    <dbReference type="NCBI Taxonomy" id="1358809"/>
    <lineage>
        <taxon>Eukaryota</taxon>
        <taxon>Fungi</taxon>
        <taxon>Fungi incertae sedis</taxon>
        <taxon>Microsporidia</taxon>
        <taxon>Spragueidae</taxon>
        <taxon>Spraguea</taxon>
    </lineage>
</organism>
<comment type="subcellular location">
    <subcellularLocation>
        <location evidence="1">Endomembrane system</location>
        <topology evidence="1">Multi-pass membrane protein</topology>
    </subcellularLocation>
</comment>
<dbReference type="Gene3D" id="3.30.70.100">
    <property type="match status" value="1"/>
</dbReference>
<evidence type="ECO:0000256" key="2">
    <source>
        <dbReference type="ARBA" id="ARBA00006024"/>
    </source>
</evidence>
<feature type="transmembrane region" description="Helical" evidence="8">
    <location>
        <begin position="169"/>
        <end position="189"/>
    </location>
</feature>
<dbReference type="OrthoDB" id="2192425at2759"/>
<reference evidence="12" key="1">
    <citation type="journal article" date="2013" name="PLoS Genet.">
        <title>The genome of Spraguea lophii and the basis of host-microsporidian interactions.</title>
        <authorList>
            <person name="Campbell S.E."/>
            <person name="Williams T.A."/>
            <person name="Yousuf A."/>
            <person name="Soanes D.M."/>
            <person name="Paszkiewicz K.H."/>
            <person name="Williams B.A.P."/>
        </authorList>
    </citation>
    <scope>NUCLEOTIDE SEQUENCE [LARGE SCALE GENOMIC DNA]</scope>
    <source>
        <strain evidence="12">42_110</strain>
    </source>
</reference>
<feature type="domain" description="P-type ATPase A" evidence="9">
    <location>
        <begin position="212"/>
        <end position="307"/>
    </location>
</feature>
<keyword evidence="4" id="KW-0479">Metal-binding</keyword>
<proteinExistence type="inferred from homology"/>
<feature type="non-terminal residue" evidence="11">
    <location>
        <position position="616"/>
    </location>
</feature>
<dbReference type="SUPFAM" id="SSF81653">
    <property type="entry name" value="Calcium ATPase, transduction domain A"/>
    <property type="match status" value="1"/>
</dbReference>
<dbReference type="InterPro" id="IPR059000">
    <property type="entry name" value="ATPase_P-type_domA"/>
</dbReference>
<comment type="similarity">
    <text evidence="2">Belongs to the cation transport ATPase (P-type) (TC 3.A.3) family. Type IB subfamily.</text>
</comment>
<dbReference type="Gene3D" id="2.70.150.10">
    <property type="entry name" value="Calcium-transporting ATPase, cytoplasmic transduction domain A"/>
    <property type="match status" value="1"/>
</dbReference>
<dbReference type="PROSITE" id="PS00154">
    <property type="entry name" value="ATPASE_E1_E2"/>
    <property type="match status" value="1"/>
</dbReference>
<dbReference type="Gene3D" id="3.40.1110.10">
    <property type="entry name" value="Calcium-transporting ATPase, cytoplasmic domain N"/>
    <property type="match status" value="1"/>
</dbReference>
<keyword evidence="7 8" id="KW-0472">Membrane</keyword>
<evidence type="ECO:0000259" key="10">
    <source>
        <dbReference type="Pfam" id="PF00403"/>
    </source>
</evidence>
<feature type="transmembrane region" description="Helical" evidence="8">
    <location>
        <begin position="135"/>
        <end position="157"/>
    </location>
</feature>
<accession>S7W8G3</accession>
<dbReference type="GO" id="GO:0005507">
    <property type="term" value="F:copper ion binding"/>
    <property type="evidence" value="ECO:0007669"/>
    <property type="project" value="TreeGrafter"/>
</dbReference>
<evidence type="ECO:0000256" key="8">
    <source>
        <dbReference type="SAM" id="Phobius"/>
    </source>
</evidence>
<keyword evidence="3 8" id="KW-0812">Transmembrane</keyword>
<dbReference type="PANTHER" id="PTHR43520">
    <property type="entry name" value="ATP7, ISOFORM B"/>
    <property type="match status" value="1"/>
</dbReference>
<keyword evidence="6 8" id="KW-1133">Transmembrane helix</keyword>
<dbReference type="Gene3D" id="3.40.50.1000">
    <property type="entry name" value="HAD superfamily/HAD-like"/>
    <property type="match status" value="1"/>
</dbReference>
<dbReference type="OMA" id="FFIGVIC"/>
<sequence>MQITINNDIFCYGMKKKAINIENISCANCISKISRVLIRKGVHSVKGNTLLKKILIKYNDSKISSNNIKQALKDNGFLFKISKKLYKRLLIYSTMVYIIFLLSNYLHNNINIAFIISTINIIIILYNLRHKFYNLLDELMIIGSISSYFLGIVSYLFESDELYEDYSTSITFFDVSMLIIIFLLVKECILENIQNKQLKFINKLEKGDFRKTVTKKIIDGKEIEVDIDKIMVGDIILLEKNDVVLVDGHIIEGEAFIDQSNITGESYPESVKEKDKILSGSKILSGKIKIKVENTGKNSLIGKFLSNIKTATYQKSDEFSNFHKIIFFISILASLFYMILGLLNIKPYALYVSDYIIISSLKVGLTILTVSCPCALIISKPLLLLGTIKKLAKDGIIIRNYNGLLINSIDIIFLDKTGTITDFNAKSIKFKILKNPTITKKELFNILNVLEKDEKHPIANIIYNYTLKYTTKHSITIQNKKFHSGKGLEANIILNNITYNIKIGNKDYILTKENIIKEITNKNKKIYISVNNKIEYIIYIKERIHNNILTTINKIKKNHIEIILISGDSKENTKPIAKKLNVKYFSNKSSEDKSTIIKKYITDKNNYIKEKNKYMK</sequence>
<evidence type="ECO:0000256" key="6">
    <source>
        <dbReference type="ARBA" id="ARBA00022989"/>
    </source>
</evidence>
<dbReference type="InterPro" id="IPR008250">
    <property type="entry name" value="ATPase_P-typ_transduc_dom_A_sf"/>
</dbReference>
<evidence type="ECO:0000256" key="3">
    <source>
        <dbReference type="ARBA" id="ARBA00022692"/>
    </source>
</evidence>
<dbReference type="InterPro" id="IPR001757">
    <property type="entry name" value="P_typ_ATPase"/>
</dbReference>
<evidence type="ECO:0000313" key="11">
    <source>
        <dbReference type="EMBL" id="EPR79155.1"/>
    </source>
</evidence>
<dbReference type="GO" id="GO:0012505">
    <property type="term" value="C:endomembrane system"/>
    <property type="evidence" value="ECO:0007669"/>
    <property type="project" value="UniProtKB-SubCell"/>
</dbReference>
<dbReference type="SUPFAM" id="SSF56784">
    <property type="entry name" value="HAD-like"/>
    <property type="match status" value="1"/>
</dbReference>
<dbReference type="Pfam" id="PF00403">
    <property type="entry name" value="HMA"/>
    <property type="match status" value="1"/>
</dbReference>
<dbReference type="EMBL" id="ATCN01000383">
    <property type="protein sequence ID" value="EPR79155.1"/>
    <property type="molecule type" value="Genomic_DNA"/>
</dbReference>
<keyword evidence="5" id="KW-1278">Translocase</keyword>
<dbReference type="FunCoup" id="S7W8G3">
    <property type="interactions" value="110"/>
</dbReference>
<name>S7W8G3_SPRLO</name>
<feature type="transmembrane region" description="Helical" evidence="8">
    <location>
        <begin position="89"/>
        <end position="106"/>
    </location>
</feature>
<feature type="transmembrane region" description="Helical" evidence="8">
    <location>
        <begin position="325"/>
        <end position="343"/>
    </location>
</feature>
<evidence type="ECO:0000256" key="7">
    <source>
        <dbReference type="ARBA" id="ARBA00023136"/>
    </source>
</evidence>
<dbReference type="SUPFAM" id="SSF55008">
    <property type="entry name" value="HMA, heavy metal-associated domain"/>
    <property type="match status" value="1"/>
</dbReference>
<dbReference type="AlphaFoldDB" id="S7W8G3"/>
<dbReference type="CDD" id="cd00371">
    <property type="entry name" value="HMA"/>
    <property type="match status" value="1"/>
</dbReference>
<dbReference type="Pfam" id="PF00702">
    <property type="entry name" value="Hydrolase"/>
    <property type="match status" value="1"/>
</dbReference>
<keyword evidence="12" id="KW-1185">Reference proteome</keyword>
<dbReference type="GO" id="GO:0016020">
    <property type="term" value="C:membrane"/>
    <property type="evidence" value="ECO:0007669"/>
    <property type="project" value="InterPro"/>
</dbReference>
<dbReference type="InterPro" id="IPR036163">
    <property type="entry name" value="HMA_dom_sf"/>
</dbReference>
<feature type="domain" description="HMA" evidence="10">
    <location>
        <begin position="19"/>
        <end position="76"/>
    </location>
</feature>
<dbReference type="InParanoid" id="S7W8G3"/>
<dbReference type="SUPFAM" id="SSF81665">
    <property type="entry name" value="Calcium ATPase, transmembrane domain M"/>
    <property type="match status" value="1"/>
</dbReference>
<dbReference type="GO" id="GO:0016887">
    <property type="term" value="F:ATP hydrolysis activity"/>
    <property type="evidence" value="ECO:0007669"/>
    <property type="project" value="InterPro"/>
</dbReference>
<dbReference type="GO" id="GO:0005524">
    <property type="term" value="F:ATP binding"/>
    <property type="evidence" value="ECO:0007669"/>
    <property type="project" value="InterPro"/>
</dbReference>
<dbReference type="Proteomes" id="UP000014978">
    <property type="component" value="Unassembled WGS sequence"/>
</dbReference>
<evidence type="ECO:0000259" key="9">
    <source>
        <dbReference type="Pfam" id="PF00122"/>
    </source>
</evidence>